<keyword evidence="6" id="KW-0479">Metal-binding</keyword>
<evidence type="ECO:0000256" key="9">
    <source>
        <dbReference type="ARBA" id="ARBA00022989"/>
    </source>
</evidence>
<evidence type="ECO:0000256" key="12">
    <source>
        <dbReference type="ARBA" id="ARBA00023180"/>
    </source>
</evidence>
<reference evidence="14 15" key="1">
    <citation type="submission" date="2018-08" db="EMBL/GenBank/DDBJ databases">
        <title>Chitinophagaceae sp. K23C18032701, a novel bacterium isolated from forest soil.</title>
        <authorList>
            <person name="Wang C."/>
        </authorList>
    </citation>
    <scope>NUCLEOTIDE SEQUENCE [LARGE SCALE GENOMIC DNA]</scope>
    <source>
        <strain evidence="14 15">K23C18032701</strain>
    </source>
</reference>
<keyword evidence="9" id="KW-1133">Transmembrane helix</keyword>
<evidence type="ECO:0000256" key="7">
    <source>
        <dbReference type="ARBA" id="ARBA00022729"/>
    </source>
</evidence>
<keyword evidence="5" id="KW-0812">Transmembrane</keyword>
<dbReference type="EMBL" id="QTJU01000002">
    <property type="protein sequence ID" value="RFM28660.1"/>
    <property type="molecule type" value="Genomic_DNA"/>
</dbReference>
<keyword evidence="8" id="KW-0378">Hydrolase</keyword>
<dbReference type="InterPro" id="IPR002816">
    <property type="entry name" value="TraB/PrgY/GumN_fam"/>
</dbReference>
<dbReference type="CDD" id="cd14789">
    <property type="entry name" value="Tiki"/>
    <property type="match status" value="1"/>
</dbReference>
<dbReference type="Proteomes" id="UP000261284">
    <property type="component" value="Unassembled WGS sequence"/>
</dbReference>
<keyword evidence="12" id="KW-0325">Glycoprotein</keyword>
<feature type="signal peptide" evidence="13">
    <location>
        <begin position="1"/>
        <end position="17"/>
    </location>
</feature>
<keyword evidence="10" id="KW-0482">Metalloprotease</keyword>
<proteinExistence type="predicted"/>
<evidence type="ECO:0000256" key="2">
    <source>
        <dbReference type="ARBA" id="ARBA00001941"/>
    </source>
</evidence>
<gene>
    <name evidence="14" type="ORF">DXN05_07655</name>
</gene>
<evidence type="ECO:0000256" key="4">
    <source>
        <dbReference type="ARBA" id="ARBA00022670"/>
    </source>
</evidence>
<dbReference type="GO" id="GO:0030178">
    <property type="term" value="P:negative regulation of Wnt signaling pathway"/>
    <property type="evidence" value="ECO:0007669"/>
    <property type="project" value="InterPro"/>
</dbReference>
<dbReference type="Pfam" id="PF01963">
    <property type="entry name" value="TraB_PrgY_gumN"/>
    <property type="match status" value="1"/>
</dbReference>
<keyword evidence="7 13" id="KW-0732">Signal</keyword>
<feature type="chain" id="PRO_5017560456" evidence="13">
    <location>
        <begin position="18"/>
        <end position="1231"/>
    </location>
</feature>
<comment type="subcellular location">
    <subcellularLocation>
        <location evidence="3">Membrane</location>
        <topology evidence="3">Single-pass type I membrane protein</topology>
    </subcellularLocation>
</comment>
<comment type="cofactor">
    <cofactor evidence="1">
        <name>Mn(2+)</name>
        <dbReference type="ChEBI" id="CHEBI:29035"/>
    </cofactor>
</comment>
<dbReference type="InterPro" id="IPR040230">
    <property type="entry name" value="TIKI1/2-like"/>
</dbReference>
<keyword evidence="4" id="KW-0645">Protease</keyword>
<evidence type="ECO:0000256" key="3">
    <source>
        <dbReference type="ARBA" id="ARBA00004479"/>
    </source>
</evidence>
<dbReference type="RefSeq" id="WP_116846649.1">
    <property type="nucleotide sequence ID" value="NZ_QTJU01000002.1"/>
</dbReference>
<protein>
    <submittedName>
        <fullName evidence="14">TraB/GumN family protein</fullName>
    </submittedName>
</protein>
<comment type="caution">
    <text evidence="14">The sequence shown here is derived from an EMBL/GenBank/DDBJ whole genome shotgun (WGS) entry which is preliminary data.</text>
</comment>
<dbReference type="OrthoDB" id="9798714at2"/>
<evidence type="ECO:0000256" key="5">
    <source>
        <dbReference type="ARBA" id="ARBA00022692"/>
    </source>
</evidence>
<evidence type="ECO:0000256" key="8">
    <source>
        <dbReference type="ARBA" id="ARBA00022801"/>
    </source>
</evidence>
<dbReference type="PANTHER" id="PTHR31120:SF6">
    <property type="entry name" value="METALLOPROTEASE TIKI HOMOLOG"/>
    <property type="match status" value="1"/>
</dbReference>
<sequence>MSSAAFIRQFFFTLLTASLLALPARSQKNTAGKYPSLLWEITGNGLTKPSYLFGTMHVSSKMVFHLSDSFYHAIQRCDVVALELNPCLWQPDMIRMEQSKRAINAYMEGETTDFISEKSFQPEKFEDNLRAALTEEPTQINSLLYRTLQAQADYEENTYLDLYIYQTGRKLGKLPGGVEDYYQTEKTVFEAYQDMAKEKNRKKPELEGEQEAEVERKIQEAYRKGNLDLLDSLEMLSFNSPAYVEKFLFRRNEIQAHSIDTIIRKHSLFVGVGAAHLAGARGVIELLRKMGYHLRPVTMLDRDAARKEAIDQMKVPVVFKKVTTEDGAVTMQLPGTLYRRADTRVDGAGGSWQYADMDNGAYYMLTRVNTHAAMLGCNVNDMLKKIDSLLYENIPGRIIKKTGIAINGNPGYDITNRTRRGDLQRYNIIVTPFEVMVFKMSGNDNYVDGKEAETFFGSIQMQPVEPAAWVQYQPAAGDFSVQLPHKPHLFRNTSNSDHVDRWEYEAVDSATGNTYSIWKKSVHNQHFLEEDTFDIKLIEESVRRSALVDKLVQHSWQKRDGYEMLCMQFSIKGGGWLHAAALLRGPHYYLLMSKSNSHVPDKRYFDSFHFVPFQYAASAWYTDSLLHFSVRSPVRPVLDTQLMNMYDATISEEFLDKVQDRATYWQGARYAGFVSDSTGERIQVRMQQYPRYYFRRSDTSFWKEELENYRWRKLVLRSQQPVTVVPGCTGYEQVLCDTNTARIITQRLLLKGNRLYRIMAITDTLEQGSSFVNTFFNTFTPDTVRIGPSIYENKLNLFLADYFSKDSAVAKKAHDVLSDVYFGREGVAPLMQIIQRQQYGAKDYFDQKIRAIAELGYIHDTLVSVQVRQYLVNLYNAVGDTGYFQNAILRALAYMKTQDATGAFKTLVLQDPPVFESTEGYNSLFRPFADTLKLGRQLFPDLLQLASLEEYRVPVTRLLASLADSGLITSKEYDGYYNKLLYDGKIAFKRQQARDERLLNKQSDDDDAGSDDNGEVALRSSEELSRITSLLVPFYDEYPAVAQYINKLLQSKNTGVQLAAIKGLLKQHKPVPDSVLLSVAAQDGYRSDLYAILEKEKQTALFPAVWKKPEAMARSQLLSSHNMAKFNAVELMGKQLVRVKQEEGYVFLYRYKLKQQDNWMIALSGLQPKDGVSVSSNTMLVRLTGKKVKPGILLQEQLDDQLKRALYSWHRSAANYFEDTNYEQLRNMLKY</sequence>
<evidence type="ECO:0000256" key="6">
    <source>
        <dbReference type="ARBA" id="ARBA00022723"/>
    </source>
</evidence>
<evidence type="ECO:0000256" key="10">
    <source>
        <dbReference type="ARBA" id="ARBA00023049"/>
    </source>
</evidence>
<evidence type="ECO:0000256" key="11">
    <source>
        <dbReference type="ARBA" id="ARBA00023136"/>
    </source>
</evidence>
<dbReference type="GO" id="GO:0046872">
    <property type="term" value="F:metal ion binding"/>
    <property type="evidence" value="ECO:0007669"/>
    <property type="project" value="UniProtKB-KW"/>
</dbReference>
<comment type="cofactor">
    <cofactor evidence="2">
        <name>Co(2+)</name>
        <dbReference type="ChEBI" id="CHEBI:48828"/>
    </cofactor>
</comment>
<keyword evidence="15" id="KW-1185">Reference proteome</keyword>
<accession>A0A3E1NL42</accession>
<evidence type="ECO:0000256" key="1">
    <source>
        <dbReference type="ARBA" id="ARBA00001936"/>
    </source>
</evidence>
<dbReference type="GO" id="GO:0006508">
    <property type="term" value="P:proteolysis"/>
    <property type="evidence" value="ECO:0007669"/>
    <property type="project" value="UniProtKB-KW"/>
</dbReference>
<keyword evidence="11" id="KW-0472">Membrane</keyword>
<dbReference type="GO" id="GO:0004222">
    <property type="term" value="F:metalloendopeptidase activity"/>
    <property type="evidence" value="ECO:0007669"/>
    <property type="project" value="TreeGrafter"/>
</dbReference>
<name>A0A3E1NL42_9BACT</name>
<dbReference type="GO" id="GO:0016020">
    <property type="term" value="C:membrane"/>
    <property type="evidence" value="ECO:0007669"/>
    <property type="project" value="UniProtKB-SubCell"/>
</dbReference>
<evidence type="ECO:0000313" key="14">
    <source>
        <dbReference type="EMBL" id="RFM28660.1"/>
    </source>
</evidence>
<evidence type="ECO:0000256" key="13">
    <source>
        <dbReference type="SAM" id="SignalP"/>
    </source>
</evidence>
<evidence type="ECO:0000313" key="15">
    <source>
        <dbReference type="Proteomes" id="UP000261284"/>
    </source>
</evidence>
<dbReference type="PANTHER" id="PTHR31120">
    <property type="entry name" value="METALLOPROTEASE TIKI"/>
    <property type="match status" value="1"/>
</dbReference>
<organism evidence="14 15">
    <name type="scientific">Deminuibacter soli</name>
    <dbReference type="NCBI Taxonomy" id="2291815"/>
    <lineage>
        <taxon>Bacteria</taxon>
        <taxon>Pseudomonadati</taxon>
        <taxon>Bacteroidota</taxon>
        <taxon>Chitinophagia</taxon>
        <taxon>Chitinophagales</taxon>
        <taxon>Chitinophagaceae</taxon>
        <taxon>Deminuibacter</taxon>
    </lineage>
</organism>
<dbReference type="AlphaFoldDB" id="A0A3E1NL42"/>